<evidence type="ECO:0000313" key="1">
    <source>
        <dbReference type="EMBL" id="UQT61373.1"/>
    </source>
</evidence>
<evidence type="ECO:0000313" key="2">
    <source>
        <dbReference type="Proteomes" id="UP000829992"/>
    </source>
</evidence>
<sequence length="80" mass="8457">MTLPAVPMPDRVAVLVGRQIPEHVLLAETAAMDAIDELPLCLGPEARDVLAFNLRSLAAANKILAAYNPGLIVRIGGGER</sequence>
<organism evidence="1 2">
    <name type="scientific">Streptomyces durmitorensis</name>
    <dbReference type="NCBI Taxonomy" id="319947"/>
    <lineage>
        <taxon>Bacteria</taxon>
        <taxon>Bacillati</taxon>
        <taxon>Actinomycetota</taxon>
        <taxon>Actinomycetes</taxon>
        <taxon>Kitasatosporales</taxon>
        <taxon>Streptomycetaceae</taxon>
        <taxon>Streptomyces</taxon>
    </lineage>
</organism>
<accession>A0ABY4Q599</accession>
<dbReference type="RefSeq" id="WP_249592690.1">
    <property type="nucleotide sequence ID" value="NZ_BAAAQL010000002.1"/>
</dbReference>
<dbReference type="Proteomes" id="UP000829992">
    <property type="component" value="Chromosome"/>
</dbReference>
<proteinExistence type="predicted"/>
<gene>
    <name evidence="1" type="ORF">M4V62_04680</name>
</gene>
<name>A0ABY4Q599_9ACTN</name>
<dbReference type="EMBL" id="CP097289">
    <property type="protein sequence ID" value="UQT61373.1"/>
    <property type="molecule type" value="Genomic_DNA"/>
</dbReference>
<keyword evidence="2" id="KW-1185">Reference proteome</keyword>
<protein>
    <submittedName>
        <fullName evidence="1">Uncharacterized protein</fullName>
    </submittedName>
</protein>
<reference evidence="1 2" key="1">
    <citation type="submission" date="2022-05" db="EMBL/GenBank/DDBJ databases">
        <authorList>
            <person name="Zhou X."/>
            <person name="Li K."/>
            <person name="Man Y."/>
        </authorList>
    </citation>
    <scope>NUCLEOTIDE SEQUENCE [LARGE SCALE GENOMIC DNA]</scope>
    <source>
        <strain evidence="1 2">MS405</strain>
    </source>
</reference>